<protein>
    <submittedName>
        <fullName evidence="2">Uncharacterized protein</fullName>
    </submittedName>
</protein>
<feature type="region of interest" description="Disordered" evidence="1">
    <location>
        <begin position="317"/>
        <end position="363"/>
    </location>
</feature>
<evidence type="ECO:0000313" key="3">
    <source>
        <dbReference type="Proteomes" id="UP000765509"/>
    </source>
</evidence>
<gene>
    <name evidence="2" type="ORF">O181_032972</name>
</gene>
<accession>A0A9Q3H6Q8</accession>
<organism evidence="2 3">
    <name type="scientific">Austropuccinia psidii MF-1</name>
    <dbReference type="NCBI Taxonomy" id="1389203"/>
    <lineage>
        <taxon>Eukaryota</taxon>
        <taxon>Fungi</taxon>
        <taxon>Dikarya</taxon>
        <taxon>Basidiomycota</taxon>
        <taxon>Pucciniomycotina</taxon>
        <taxon>Pucciniomycetes</taxon>
        <taxon>Pucciniales</taxon>
        <taxon>Sphaerophragmiaceae</taxon>
        <taxon>Austropuccinia</taxon>
    </lineage>
</organism>
<reference evidence="2" key="1">
    <citation type="submission" date="2021-03" db="EMBL/GenBank/DDBJ databases">
        <title>Draft genome sequence of rust myrtle Austropuccinia psidii MF-1, a brazilian biotype.</title>
        <authorList>
            <person name="Quecine M.C."/>
            <person name="Pachon D.M.R."/>
            <person name="Bonatelli M.L."/>
            <person name="Correr F.H."/>
            <person name="Franceschini L.M."/>
            <person name="Leite T.F."/>
            <person name="Margarido G.R.A."/>
            <person name="Almeida C.A."/>
            <person name="Ferrarezi J.A."/>
            <person name="Labate C.A."/>
        </authorList>
    </citation>
    <scope>NUCLEOTIDE SEQUENCE</scope>
    <source>
        <strain evidence="2">MF-1</strain>
    </source>
</reference>
<dbReference type="Proteomes" id="UP000765509">
    <property type="component" value="Unassembled WGS sequence"/>
</dbReference>
<comment type="caution">
    <text evidence="2">The sequence shown here is derived from an EMBL/GenBank/DDBJ whole genome shotgun (WGS) entry which is preliminary data.</text>
</comment>
<feature type="region of interest" description="Disordered" evidence="1">
    <location>
        <begin position="20"/>
        <end position="42"/>
    </location>
</feature>
<feature type="compositionally biased region" description="Low complexity" evidence="1">
    <location>
        <begin position="339"/>
        <end position="353"/>
    </location>
</feature>
<proteinExistence type="predicted"/>
<dbReference type="OrthoDB" id="2503257at2759"/>
<dbReference type="AlphaFoldDB" id="A0A9Q3H6Q8"/>
<dbReference type="EMBL" id="AVOT02011984">
    <property type="protein sequence ID" value="MBW0493257.1"/>
    <property type="molecule type" value="Genomic_DNA"/>
</dbReference>
<name>A0A9Q3H6Q8_9BASI</name>
<sequence>MFEIFNKFFKKKISKSKNLSSKNFSSSATSLNSSKSSTNSNLLSSKSNLISSSSITINSISNDHQSSSQQFILPDSIDIRPYIQSNNQPISIKQLLTRISQEYPIESINDSHCLDQKSNHLEITLPSSCDQANQANLISSKRKLSENLGPSIQLSPAKKRKTSINSSSLSFKNSFTHLNSHCIDIIHNLPPNVWYKIFLYHDLQNLQSFLPVDPSHSNSILSQPTKDLKSISHNLSLALKAQKHRHSLILLSKDLEPIARKAAWNTVILTSLKMIDKVAKKLEADPQLSNNLQNCFIIFTPPDSIATPNKRSIHSISSSMEHHSKKPHLQIKSSQNFTPNKKNPNSNAKPSLNHPRRSSIHQKPLIHSNFNKKTEIFQAVVIPPSPLSSQVQTTLNTKFNSISSTHSTTPSSISQAPWEEIQIEEEIYSSSLPSLLLSIARSLKLFHVIGPEKLATRTLKSLSVLSSLLGGLAEIFIDGGGNTYDLFALIDGLRLIRTRNNGAALKFVSITGPSWSLSPGLIPNPSNSLNPFKLNPSQSNCSHLSVEHLILGPGLPLSPEELYWLIHSTTGPSSELKALKITLKESTIVTDLKSSVNSSNSAISNNTRRRLSSRAYLGQAFERIGSSLIQLGISEDWNSPLSSSIQRRVKFEGDPGGGLLDEALIFCNRLELISLAACSLYSAQLLSVLPFTLKEIEIRDGVVTENDCLMGFNFDDIWKARSQAALFGLEKIRICLGNNGNKAQFMKHWKRTGLNGLEKLQRAGISNSFQLDLFVKSQNKSVKL</sequence>
<evidence type="ECO:0000313" key="2">
    <source>
        <dbReference type="EMBL" id="MBW0493257.1"/>
    </source>
</evidence>
<evidence type="ECO:0000256" key="1">
    <source>
        <dbReference type="SAM" id="MobiDB-lite"/>
    </source>
</evidence>
<keyword evidence="3" id="KW-1185">Reference proteome</keyword>